<gene>
    <name evidence="1" type="ORF">Mgrana_00084</name>
</gene>
<proteinExistence type="predicted"/>
<evidence type="ECO:0000313" key="2">
    <source>
        <dbReference type="Proteomes" id="UP000266178"/>
    </source>
</evidence>
<dbReference type="Proteomes" id="UP000266178">
    <property type="component" value="Unassembled WGS sequence"/>
</dbReference>
<name>A0A399FCL8_9DEIN</name>
<comment type="caution">
    <text evidence="1">The sequence shown here is derived from an EMBL/GenBank/DDBJ whole genome shotgun (WGS) entry which is preliminary data.</text>
</comment>
<dbReference type="RefSeq" id="WP_119355626.1">
    <property type="nucleotide sequence ID" value="NZ_BJXM01000022.1"/>
</dbReference>
<accession>A0A399FCL8</accession>
<dbReference type="EMBL" id="QWLB01000001">
    <property type="protein sequence ID" value="RIH93998.1"/>
    <property type="molecule type" value="Genomic_DNA"/>
</dbReference>
<organism evidence="1 2">
    <name type="scientific">Meiothermus granaticius NBRC 107808</name>
    <dbReference type="NCBI Taxonomy" id="1227551"/>
    <lineage>
        <taxon>Bacteria</taxon>
        <taxon>Thermotogati</taxon>
        <taxon>Deinococcota</taxon>
        <taxon>Deinococci</taxon>
        <taxon>Thermales</taxon>
        <taxon>Thermaceae</taxon>
        <taxon>Meiothermus</taxon>
    </lineage>
</organism>
<dbReference type="AlphaFoldDB" id="A0A399FCL8"/>
<sequence>MHFPATLEILGKTWTVEILPESRLNARREVGEIVYTHTSIAVEDGQSEEQAIDTLLHEAIHAIDYTMAIGLEERQVHALSSGLYALLKQNPALLALFNRPEDEHGG</sequence>
<reference evidence="1 2" key="1">
    <citation type="submission" date="2018-08" db="EMBL/GenBank/DDBJ databases">
        <title>Meiothermus granaticius genome AF-68 sequencing project.</title>
        <authorList>
            <person name="Da Costa M.S."/>
            <person name="Albuquerque L."/>
            <person name="Raposo P."/>
            <person name="Froufe H.J.C."/>
            <person name="Barroso C.S."/>
            <person name="Egas C."/>
        </authorList>
    </citation>
    <scope>NUCLEOTIDE SEQUENCE [LARGE SCALE GENOMIC DNA]</scope>
    <source>
        <strain evidence="1 2">AF-68</strain>
    </source>
</reference>
<keyword evidence="2" id="KW-1185">Reference proteome</keyword>
<protein>
    <recommendedName>
        <fullName evidence="3">SprT-like family protein</fullName>
    </recommendedName>
</protein>
<evidence type="ECO:0000313" key="1">
    <source>
        <dbReference type="EMBL" id="RIH93998.1"/>
    </source>
</evidence>
<evidence type="ECO:0008006" key="3">
    <source>
        <dbReference type="Google" id="ProtNLM"/>
    </source>
</evidence>